<dbReference type="PANTHER" id="PTHR42924:SF3">
    <property type="entry name" value="POLYMERASE_HISTIDINOL PHOSPHATASE N-TERMINAL DOMAIN-CONTAINING PROTEIN"/>
    <property type="match status" value="1"/>
</dbReference>
<feature type="compositionally biased region" description="Basic residues" evidence="1">
    <location>
        <begin position="17"/>
        <end position="35"/>
    </location>
</feature>
<keyword evidence="3" id="KW-1185">Reference proteome</keyword>
<dbReference type="eggNOG" id="ENOG502QUA5">
    <property type="taxonomic scope" value="Eukaryota"/>
</dbReference>
<dbReference type="PANTHER" id="PTHR42924">
    <property type="entry name" value="EXONUCLEASE"/>
    <property type="match status" value="1"/>
</dbReference>
<evidence type="ECO:0000256" key="1">
    <source>
        <dbReference type="SAM" id="MobiDB-lite"/>
    </source>
</evidence>
<dbReference type="OrthoDB" id="16564at2759"/>
<evidence type="ECO:0000259" key="2">
    <source>
        <dbReference type="SMART" id="SM00481"/>
    </source>
</evidence>
<organism evidence="3 4">
    <name type="scientific">Cicer arietinum</name>
    <name type="common">Chickpea</name>
    <name type="synonym">Garbanzo</name>
    <dbReference type="NCBI Taxonomy" id="3827"/>
    <lineage>
        <taxon>Eukaryota</taxon>
        <taxon>Viridiplantae</taxon>
        <taxon>Streptophyta</taxon>
        <taxon>Embryophyta</taxon>
        <taxon>Tracheophyta</taxon>
        <taxon>Spermatophyta</taxon>
        <taxon>Magnoliopsida</taxon>
        <taxon>eudicotyledons</taxon>
        <taxon>Gunneridae</taxon>
        <taxon>Pentapetalae</taxon>
        <taxon>rosids</taxon>
        <taxon>fabids</taxon>
        <taxon>Fabales</taxon>
        <taxon>Fabaceae</taxon>
        <taxon>Papilionoideae</taxon>
        <taxon>50 kb inversion clade</taxon>
        <taxon>NPAAA clade</taxon>
        <taxon>Hologalegina</taxon>
        <taxon>IRL clade</taxon>
        <taxon>Cicereae</taxon>
        <taxon>Cicer</taxon>
    </lineage>
</organism>
<proteinExistence type="predicted"/>
<sequence length="452" mass="49459">MGDGCAIQSTSNSNKGKDKKKKKKNKNRGGSKKKMTHEQVLAFKFVTEWVFLDHPSSALPLASPSLVDDFGVQKTVAKNGDKVLFELHSHSKCSDGFLSPSKVVERAHMNGVKVLALTDHDTMAGIPEAVESARKYGIKIIPGVEISTIFSPRGDTEAEEPVHILAYYSSIGPSRFEEFDKFLSNIRDGRYLRAKNMVLKLNKLKVALKWEHVCRIAGSGVAPGRLHVARAMVEAGCVENLKQAFARYLFDGGPAYSKGSEPMVEEAIQMICDTGGVAVLAHPWALKNPIPIVRRLKEAGLHGMEVYKSDGRLAAYSDLADAYGLLKIGGSDYHGRGGHHESELGSVNLPVLVLHDFLKVARPIWCNAIREILECYADEPSDTNLATITRFGRTRVFKGGSPLNCGQDLIDHCLPLWLTSQEMDSAEFEATKLKLSNVSSTSQGGIQVLIEA</sequence>
<dbReference type="CDD" id="cd07438">
    <property type="entry name" value="PHP_HisPPase_AMP"/>
    <property type="match status" value="1"/>
</dbReference>
<dbReference type="SMART" id="SM00481">
    <property type="entry name" value="POLIIIAc"/>
    <property type="match status" value="1"/>
</dbReference>
<dbReference type="InterPro" id="IPR003141">
    <property type="entry name" value="Pol/His_phosphatase_N"/>
</dbReference>
<protein>
    <submittedName>
        <fullName evidence="4">Uncharacterized protein LOC101491897</fullName>
    </submittedName>
</protein>
<feature type="region of interest" description="Disordered" evidence="1">
    <location>
        <begin position="1"/>
        <end position="35"/>
    </location>
</feature>
<evidence type="ECO:0000313" key="4">
    <source>
        <dbReference type="RefSeq" id="XP_004504779.1"/>
    </source>
</evidence>
<dbReference type="RefSeq" id="XP_004504779.1">
    <property type="nucleotide sequence ID" value="XM_004504722.3"/>
</dbReference>
<evidence type="ECO:0000313" key="3">
    <source>
        <dbReference type="Proteomes" id="UP000087171"/>
    </source>
</evidence>
<reference evidence="3" key="1">
    <citation type="journal article" date="2013" name="Nat. Biotechnol.">
        <title>Draft genome sequence of chickpea (Cicer arietinum) provides a resource for trait improvement.</title>
        <authorList>
            <person name="Varshney R.K."/>
            <person name="Song C."/>
            <person name="Saxena R.K."/>
            <person name="Azam S."/>
            <person name="Yu S."/>
            <person name="Sharpe A.G."/>
            <person name="Cannon S."/>
            <person name="Baek J."/>
            <person name="Rosen B.D."/>
            <person name="Tar'an B."/>
            <person name="Millan T."/>
            <person name="Zhang X."/>
            <person name="Ramsay L.D."/>
            <person name="Iwata A."/>
            <person name="Wang Y."/>
            <person name="Nelson W."/>
            <person name="Farmer A.D."/>
            <person name="Gaur P.M."/>
            <person name="Soderlund C."/>
            <person name="Penmetsa R.V."/>
            <person name="Xu C."/>
            <person name="Bharti A.K."/>
            <person name="He W."/>
            <person name="Winter P."/>
            <person name="Zhao S."/>
            <person name="Hane J.K."/>
            <person name="Carrasquilla-Garcia N."/>
            <person name="Condie J.A."/>
            <person name="Upadhyaya H.D."/>
            <person name="Luo M.C."/>
            <person name="Thudi M."/>
            <person name="Gowda C.L."/>
            <person name="Singh N.P."/>
            <person name="Lichtenzveig J."/>
            <person name="Gali K.K."/>
            <person name="Rubio J."/>
            <person name="Nadarajan N."/>
            <person name="Dolezel J."/>
            <person name="Bansal K.C."/>
            <person name="Xu X."/>
            <person name="Edwards D."/>
            <person name="Zhang G."/>
            <person name="Kahl G."/>
            <person name="Gil J."/>
            <person name="Singh K.B."/>
            <person name="Datta S.K."/>
            <person name="Jackson S.A."/>
            <person name="Wang J."/>
            <person name="Cook D.R."/>
        </authorList>
    </citation>
    <scope>NUCLEOTIDE SEQUENCE [LARGE SCALE GENOMIC DNA]</scope>
    <source>
        <strain evidence="3">cv. CDC Frontier</strain>
    </source>
</reference>
<dbReference type="STRING" id="3827.A0A1S2YH86"/>
<dbReference type="InterPro" id="IPR016195">
    <property type="entry name" value="Pol/histidinol_Pase-like"/>
</dbReference>
<name>A0A1S2YH86_CICAR</name>
<dbReference type="SUPFAM" id="SSF89550">
    <property type="entry name" value="PHP domain-like"/>
    <property type="match status" value="1"/>
</dbReference>
<dbReference type="Gene3D" id="3.20.20.140">
    <property type="entry name" value="Metal-dependent hydrolases"/>
    <property type="match status" value="1"/>
</dbReference>
<dbReference type="KEGG" id="cam:101491897"/>
<dbReference type="FunFam" id="1.10.150.650:FF:000002">
    <property type="entry name" value="PHP domain-containing protein"/>
    <property type="match status" value="1"/>
</dbReference>
<accession>A0A1S2YH86</accession>
<dbReference type="InterPro" id="IPR052018">
    <property type="entry name" value="PHP_domain"/>
</dbReference>
<feature type="domain" description="Polymerase/histidinol phosphatase N-terminal" evidence="2">
    <location>
        <begin position="85"/>
        <end position="150"/>
    </location>
</feature>
<dbReference type="InterPro" id="IPR004013">
    <property type="entry name" value="PHP_dom"/>
</dbReference>
<dbReference type="GO" id="GO:0004534">
    <property type="term" value="F:5'-3' RNA exonuclease activity"/>
    <property type="evidence" value="ECO:0007669"/>
    <property type="project" value="TreeGrafter"/>
</dbReference>
<dbReference type="AlphaFoldDB" id="A0A1S2YH86"/>
<dbReference type="GeneID" id="101491897"/>
<reference evidence="4" key="2">
    <citation type="submission" date="2025-08" db="UniProtKB">
        <authorList>
            <consortium name="RefSeq"/>
        </authorList>
    </citation>
    <scope>IDENTIFICATION</scope>
    <source>
        <tissue evidence="4">Etiolated seedlings</tissue>
    </source>
</reference>
<dbReference type="Pfam" id="PF02811">
    <property type="entry name" value="PHP"/>
    <property type="match status" value="1"/>
</dbReference>
<dbReference type="PaxDb" id="3827-XP_004504779.1"/>
<dbReference type="Gene3D" id="1.10.150.650">
    <property type="match status" value="1"/>
</dbReference>
<dbReference type="Proteomes" id="UP000087171">
    <property type="component" value="Chromosome Ca6"/>
</dbReference>
<dbReference type="GO" id="GO:0035312">
    <property type="term" value="F:5'-3' DNA exonuclease activity"/>
    <property type="evidence" value="ECO:0007669"/>
    <property type="project" value="TreeGrafter"/>
</dbReference>
<gene>
    <name evidence="4" type="primary">LOC101491897</name>
</gene>